<dbReference type="FunFam" id="3.40.50.10860:FF:000006">
    <property type="entry name" value="Shikimate dehydrogenase (NADP(+))"/>
    <property type="match status" value="1"/>
</dbReference>
<accession>A0A1A6DUP4</accession>
<dbReference type="InterPro" id="IPR011342">
    <property type="entry name" value="Shikimate_DH"/>
</dbReference>
<feature type="binding site" evidence="8">
    <location>
        <position position="61"/>
    </location>
    <ligand>
        <name>shikimate</name>
        <dbReference type="ChEBI" id="CHEBI:36208"/>
    </ligand>
</feature>
<organism evidence="12 13">
    <name type="scientific">Tepidimonas fonticaldi</name>
    <dbReference type="NCBI Taxonomy" id="1101373"/>
    <lineage>
        <taxon>Bacteria</taxon>
        <taxon>Pseudomonadati</taxon>
        <taxon>Pseudomonadota</taxon>
        <taxon>Betaproteobacteria</taxon>
        <taxon>Burkholderiales</taxon>
        <taxon>Tepidimonas</taxon>
    </lineage>
</organism>
<dbReference type="PANTHER" id="PTHR21089:SF1">
    <property type="entry name" value="BIFUNCTIONAL 3-DEHYDROQUINATE DEHYDRATASE_SHIKIMATE DEHYDROGENASE, CHLOROPLASTIC"/>
    <property type="match status" value="1"/>
</dbReference>
<evidence type="ECO:0000256" key="8">
    <source>
        <dbReference type="HAMAP-Rule" id="MF_00222"/>
    </source>
</evidence>
<keyword evidence="3 8" id="KW-0028">Amino-acid biosynthesis</keyword>
<evidence type="ECO:0000259" key="9">
    <source>
        <dbReference type="Pfam" id="PF01488"/>
    </source>
</evidence>
<evidence type="ECO:0000256" key="5">
    <source>
        <dbReference type="ARBA" id="ARBA00023002"/>
    </source>
</evidence>
<evidence type="ECO:0000256" key="2">
    <source>
        <dbReference type="ARBA" id="ARBA00012962"/>
    </source>
</evidence>
<feature type="binding site" evidence="8">
    <location>
        <position position="250"/>
    </location>
    <ligand>
        <name>shikimate</name>
        <dbReference type="ChEBI" id="CHEBI:36208"/>
    </ligand>
</feature>
<dbReference type="Gene3D" id="3.40.50.10860">
    <property type="entry name" value="Leucine Dehydrogenase, chain A, domain 1"/>
    <property type="match status" value="1"/>
</dbReference>
<evidence type="ECO:0000259" key="11">
    <source>
        <dbReference type="Pfam" id="PF18317"/>
    </source>
</evidence>
<dbReference type="GO" id="GO:0009423">
    <property type="term" value="P:chorismate biosynthetic process"/>
    <property type="evidence" value="ECO:0007669"/>
    <property type="project" value="UniProtKB-UniRule"/>
</dbReference>
<feature type="binding site" evidence="8">
    <location>
        <position position="101"/>
    </location>
    <ligand>
        <name>shikimate</name>
        <dbReference type="ChEBI" id="CHEBI:36208"/>
    </ligand>
</feature>
<evidence type="ECO:0000313" key="12">
    <source>
        <dbReference type="EMBL" id="OBS30510.1"/>
    </source>
</evidence>
<sequence>MDRYAVIGHPIGHSQSPRIHTLFAQATGQALTYTAIEAPLDGFAATVDAFRAAGGRGVNVTLPFKVEACAYANDVSERARIAGAANALAFDGPRCRAENFDGIGLVRDITANLGQPIAGRRVLVLGAGGAARGALQPLLAAGPERLFVANRSADKAHELVQSFHALGLGRGVLAAGGWADLPATGAFEIVINATSASLTADALPLPAGVFARDGLAYDMVYGKGLTPFLRQAREAGVGHLADGVGMLVEQAAEAFAWWRGVRPDTRPVIDQLSVPLT</sequence>
<proteinExistence type="inferred from homology"/>
<feature type="binding site" evidence="8">
    <location>
        <position position="221"/>
    </location>
    <ligand>
        <name>shikimate</name>
        <dbReference type="ChEBI" id="CHEBI:36208"/>
    </ligand>
</feature>
<evidence type="ECO:0000313" key="13">
    <source>
        <dbReference type="Proteomes" id="UP000091969"/>
    </source>
</evidence>
<dbReference type="HAMAP" id="MF_00222">
    <property type="entry name" value="Shikimate_DH_AroE"/>
    <property type="match status" value="1"/>
</dbReference>
<reference evidence="12 13" key="1">
    <citation type="submission" date="2016-06" db="EMBL/GenBank/DDBJ databases">
        <title>Genome sequence of Tepidimonas fonticaldi PL17.</title>
        <authorList>
            <person name="Pinnaka A.K."/>
        </authorList>
    </citation>
    <scope>NUCLEOTIDE SEQUENCE [LARGE SCALE GENOMIC DNA]</scope>
    <source>
        <strain evidence="12 13">PL17</strain>
    </source>
</reference>
<dbReference type="InterPro" id="IPR041121">
    <property type="entry name" value="SDH_C"/>
</dbReference>
<dbReference type="SUPFAM" id="SSF51735">
    <property type="entry name" value="NAD(P)-binding Rossmann-fold domains"/>
    <property type="match status" value="1"/>
</dbReference>
<name>A0A1A6DUP4_9BURK</name>
<comment type="function">
    <text evidence="8">Involved in the biosynthesis of the chorismate, which leads to the biosynthesis of aromatic amino acids. Catalyzes the reversible NADPH linked reduction of 3-dehydroshikimate (DHSA) to yield shikimate (SA).</text>
</comment>
<dbReference type="NCBIfam" id="NF001310">
    <property type="entry name" value="PRK00258.1-2"/>
    <property type="match status" value="1"/>
</dbReference>
<feature type="binding site" evidence="8">
    <location>
        <begin position="126"/>
        <end position="130"/>
    </location>
    <ligand>
        <name>NADP(+)</name>
        <dbReference type="ChEBI" id="CHEBI:58349"/>
    </ligand>
</feature>
<protein>
    <recommendedName>
        <fullName evidence="2 8">Shikimate dehydrogenase (NADP(+))</fullName>
        <shortName evidence="8">SDH</shortName>
        <ecNumber evidence="2 8">1.1.1.25</ecNumber>
    </recommendedName>
</protein>
<evidence type="ECO:0000259" key="10">
    <source>
        <dbReference type="Pfam" id="PF08501"/>
    </source>
</evidence>
<dbReference type="InterPro" id="IPR006151">
    <property type="entry name" value="Shikm_DH/Glu-tRNA_Rdtase"/>
</dbReference>
<dbReference type="GO" id="GO:0009073">
    <property type="term" value="P:aromatic amino acid family biosynthetic process"/>
    <property type="evidence" value="ECO:0007669"/>
    <property type="project" value="UniProtKB-KW"/>
</dbReference>
<dbReference type="GO" id="GO:0008652">
    <property type="term" value="P:amino acid biosynthetic process"/>
    <property type="evidence" value="ECO:0007669"/>
    <property type="project" value="UniProtKB-KW"/>
</dbReference>
<comment type="similarity">
    <text evidence="8">Belongs to the shikimate dehydrogenase family.</text>
</comment>
<dbReference type="GO" id="GO:0004764">
    <property type="term" value="F:shikimate 3-dehydrogenase (NADP+) activity"/>
    <property type="evidence" value="ECO:0007669"/>
    <property type="project" value="UniProtKB-UniRule"/>
</dbReference>
<comment type="caution">
    <text evidence="12">The sequence shown here is derived from an EMBL/GenBank/DDBJ whole genome shotgun (WGS) entry which is preliminary data.</text>
</comment>
<dbReference type="Proteomes" id="UP000091969">
    <property type="component" value="Unassembled WGS sequence"/>
</dbReference>
<evidence type="ECO:0000256" key="7">
    <source>
        <dbReference type="ARBA" id="ARBA00049442"/>
    </source>
</evidence>
<gene>
    <name evidence="8" type="primary">aroE</name>
    <name evidence="12" type="ORF">A9O67_05660</name>
</gene>
<keyword evidence="4 8" id="KW-0521">NADP</keyword>
<keyword evidence="6 8" id="KW-0057">Aromatic amino acid biosynthesis</keyword>
<dbReference type="RefSeq" id="WP_068609020.1">
    <property type="nucleotide sequence ID" value="NZ_LZDH01000056.1"/>
</dbReference>
<feature type="binding site" evidence="8">
    <location>
        <position position="219"/>
    </location>
    <ligand>
        <name>NADP(+)</name>
        <dbReference type="ChEBI" id="CHEBI:58349"/>
    </ligand>
</feature>
<dbReference type="STRING" id="1101373.A9O67_05660"/>
<comment type="catalytic activity">
    <reaction evidence="7 8">
        <text>shikimate + NADP(+) = 3-dehydroshikimate + NADPH + H(+)</text>
        <dbReference type="Rhea" id="RHEA:17737"/>
        <dbReference type="ChEBI" id="CHEBI:15378"/>
        <dbReference type="ChEBI" id="CHEBI:16630"/>
        <dbReference type="ChEBI" id="CHEBI:36208"/>
        <dbReference type="ChEBI" id="CHEBI:57783"/>
        <dbReference type="ChEBI" id="CHEBI:58349"/>
        <dbReference type="EC" id="1.1.1.25"/>
    </reaction>
</comment>
<dbReference type="InterPro" id="IPR046346">
    <property type="entry name" value="Aminoacid_DH-like_N_sf"/>
</dbReference>
<dbReference type="OrthoDB" id="9776868at2"/>
<dbReference type="EMBL" id="LZDH01000056">
    <property type="protein sequence ID" value="OBS30510.1"/>
    <property type="molecule type" value="Genomic_DNA"/>
</dbReference>
<evidence type="ECO:0000256" key="1">
    <source>
        <dbReference type="ARBA" id="ARBA00004871"/>
    </source>
</evidence>
<dbReference type="InterPro" id="IPR013708">
    <property type="entry name" value="Shikimate_DH-bd_N"/>
</dbReference>
<dbReference type="CDD" id="cd01065">
    <property type="entry name" value="NAD_bind_Shikimate_DH"/>
    <property type="match status" value="1"/>
</dbReference>
<feature type="binding site" evidence="8">
    <location>
        <position position="243"/>
    </location>
    <ligand>
        <name>NADP(+)</name>
        <dbReference type="ChEBI" id="CHEBI:58349"/>
    </ligand>
</feature>
<dbReference type="EC" id="1.1.1.25" evidence="2 8"/>
<dbReference type="PANTHER" id="PTHR21089">
    <property type="entry name" value="SHIKIMATE DEHYDROGENASE"/>
    <property type="match status" value="1"/>
</dbReference>
<dbReference type="GO" id="GO:0005829">
    <property type="term" value="C:cytosol"/>
    <property type="evidence" value="ECO:0007669"/>
    <property type="project" value="TreeGrafter"/>
</dbReference>
<dbReference type="InterPro" id="IPR036291">
    <property type="entry name" value="NAD(P)-bd_dom_sf"/>
</dbReference>
<dbReference type="Pfam" id="PF18317">
    <property type="entry name" value="SDH_C"/>
    <property type="match status" value="1"/>
</dbReference>
<feature type="domain" description="Quinate/shikimate 5-dehydrogenase/glutamyl-tRNA reductase" evidence="9">
    <location>
        <begin position="116"/>
        <end position="165"/>
    </location>
</feature>
<feature type="active site" description="Proton acceptor" evidence="8">
    <location>
        <position position="65"/>
    </location>
</feature>
<dbReference type="NCBIfam" id="TIGR00507">
    <property type="entry name" value="aroE"/>
    <property type="match status" value="1"/>
</dbReference>
<comment type="pathway">
    <text evidence="1 8">Metabolic intermediate biosynthesis; chorismate biosynthesis; chorismate from D-erythrose 4-phosphate and phosphoenolpyruvate: step 4/7.</text>
</comment>
<dbReference type="Gene3D" id="3.40.50.720">
    <property type="entry name" value="NAD(P)-binding Rossmann-like Domain"/>
    <property type="match status" value="1"/>
</dbReference>
<evidence type="ECO:0000256" key="3">
    <source>
        <dbReference type="ARBA" id="ARBA00022605"/>
    </source>
</evidence>
<dbReference type="Pfam" id="PF08501">
    <property type="entry name" value="Shikimate_dh_N"/>
    <property type="match status" value="1"/>
</dbReference>
<feature type="binding site" evidence="8">
    <location>
        <position position="77"/>
    </location>
    <ligand>
        <name>NADP(+)</name>
        <dbReference type="ChEBI" id="CHEBI:58349"/>
    </ligand>
</feature>
<dbReference type="UniPathway" id="UPA00053">
    <property type="reaction ID" value="UER00087"/>
</dbReference>
<dbReference type="GO" id="GO:0050661">
    <property type="term" value="F:NADP binding"/>
    <property type="evidence" value="ECO:0007669"/>
    <property type="project" value="InterPro"/>
</dbReference>
<dbReference type="GO" id="GO:0019632">
    <property type="term" value="P:shikimate metabolic process"/>
    <property type="evidence" value="ECO:0007669"/>
    <property type="project" value="InterPro"/>
</dbReference>
<keyword evidence="5 8" id="KW-0560">Oxidoreductase</keyword>
<feature type="binding site" evidence="8">
    <location>
        <begin position="14"/>
        <end position="16"/>
    </location>
    <ligand>
        <name>shikimate</name>
        <dbReference type="ChEBI" id="CHEBI:36208"/>
    </ligand>
</feature>
<feature type="domain" description="Shikimate dehydrogenase substrate binding N-terminal" evidence="10">
    <location>
        <begin position="6"/>
        <end position="87"/>
    </location>
</feature>
<dbReference type="Pfam" id="PF01488">
    <property type="entry name" value="Shikimate_DH"/>
    <property type="match status" value="1"/>
</dbReference>
<comment type="caution">
    <text evidence="8">Lacks conserved residue(s) required for the propagation of feature annotation.</text>
</comment>
<dbReference type="AlphaFoldDB" id="A0A1A6DUP4"/>
<dbReference type="InterPro" id="IPR022893">
    <property type="entry name" value="Shikimate_DH_fam"/>
</dbReference>
<feature type="binding site" evidence="8">
    <location>
        <position position="86"/>
    </location>
    <ligand>
        <name>shikimate</name>
        <dbReference type="ChEBI" id="CHEBI:36208"/>
    </ligand>
</feature>
<evidence type="ECO:0000256" key="6">
    <source>
        <dbReference type="ARBA" id="ARBA00023141"/>
    </source>
</evidence>
<keyword evidence="13" id="KW-1185">Reference proteome</keyword>
<dbReference type="SUPFAM" id="SSF53223">
    <property type="entry name" value="Aminoacid dehydrogenase-like, N-terminal domain"/>
    <property type="match status" value="1"/>
</dbReference>
<feature type="domain" description="SDH C-terminal" evidence="11">
    <location>
        <begin position="243"/>
        <end position="272"/>
    </location>
</feature>
<evidence type="ECO:0000256" key="4">
    <source>
        <dbReference type="ARBA" id="ARBA00022857"/>
    </source>
</evidence>
<comment type="subunit">
    <text evidence="8">Homodimer.</text>
</comment>